<keyword evidence="4" id="KW-1185">Reference proteome</keyword>
<comment type="caution">
    <text evidence="3">The sequence shown here is derived from an EMBL/GenBank/DDBJ whole genome shotgun (WGS) entry which is preliminary data.</text>
</comment>
<feature type="region of interest" description="Disordered" evidence="1">
    <location>
        <begin position="200"/>
        <end position="235"/>
    </location>
</feature>
<name>A0AAQ4DYX5_AMBAM</name>
<feature type="transmembrane region" description="Helical" evidence="2">
    <location>
        <begin position="81"/>
        <end position="102"/>
    </location>
</feature>
<evidence type="ECO:0000313" key="3">
    <source>
        <dbReference type="EMBL" id="KAK8767665.1"/>
    </source>
</evidence>
<feature type="region of interest" description="Disordered" evidence="1">
    <location>
        <begin position="1"/>
        <end position="23"/>
    </location>
</feature>
<organism evidence="3 4">
    <name type="scientific">Amblyomma americanum</name>
    <name type="common">Lone star tick</name>
    <dbReference type="NCBI Taxonomy" id="6943"/>
    <lineage>
        <taxon>Eukaryota</taxon>
        <taxon>Metazoa</taxon>
        <taxon>Ecdysozoa</taxon>
        <taxon>Arthropoda</taxon>
        <taxon>Chelicerata</taxon>
        <taxon>Arachnida</taxon>
        <taxon>Acari</taxon>
        <taxon>Parasitiformes</taxon>
        <taxon>Ixodida</taxon>
        <taxon>Ixodoidea</taxon>
        <taxon>Ixodidae</taxon>
        <taxon>Amblyomminae</taxon>
        <taxon>Amblyomma</taxon>
    </lineage>
</organism>
<dbReference type="Proteomes" id="UP001321473">
    <property type="component" value="Unassembled WGS sequence"/>
</dbReference>
<sequence length="235" mass="25916">MIATSPAGWTTWSRELRSPRPSPRETLFISGIALPPDPAVEASTGRPLPPLLLHPRRMLDINPSRQYDFKYREGGEAMNTLPLILSLVATFAMLGVLASFLVTAMRLSRTREVDDGETAILSTTEPVLRLDNGGDRKRSGRARHTSRGDREDIQLNLGLLIKARDVGAPLTKGGYSITSDTTDRERRLFALNQTATWASEATRGTTDVPGRAKMRDQHEAKGADLDSRQKVRLDA</sequence>
<accession>A0AAQ4DYX5</accession>
<evidence type="ECO:0000256" key="1">
    <source>
        <dbReference type="SAM" id="MobiDB-lite"/>
    </source>
</evidence>
<protein>
    <submittedName>
        <fullName evidence="3">Uncharacterized protein</fullName>
    </submittedName>
</protein>
<evidence type="ECO:0000313" key="4">
    <source>
        <dbReference type="Proteomes" id="UP001321473"/>
    </source>
</evidence>
<keyword evidence="2" id="KW-1133">Transmembrane helix</keyword>
<proteinExistence type="predicted"/>
<feature type="region of interest" description="Disordered" evidence="1">
    <location>
        <begin position="129"/>
        <end position="148"/>
    </location>
</feature>
<keyword evidence="2" id="KW-0472">Membrane</keyword>
<gene>
    <name evidence="3" type="ORF">V5799_005554</name>
</gene>
<dbReference type="AlphaFoldDB" id="A0AAQ4DYX5"/>
<keyword evidence="2" id="KW-0812">Transmembrane</keyword>
<feature type="compositionally biased region" description="Basic and acidic residues" evidence="1">
    <location>
        <begin position="213"/>
        <end position="235"/>
    </location>
</feature>
<dbReference type="EMBL" id="JARKHS020025206">
    <property type="protein sequence ID" value="KAK8767665.1"/>
    <property type="molecule type" value="Genomic_DNA"/>
</dbReference>
<evidence type="ECO:0000256" key="2">
    <source>
        <dbReference type="SAM" id="Phobius"/>
    </source>
</evidence>
<reference evidence="3 4" key="1">
    <citation type="journal article" date="2023" name="Arcadia Sci">
        <title>De novo assembly of a long-read Amblyomma americanum tick genome.</title>
        <authorList>
            <person name="Chou S."/>
            <person name="Poskanzer K.E."/>
            <person name="Rollins M."/>
            <person name="Thuy-Boun P.S."/>
        </authorList>
    </citation>
    <scope>NUCLEOTIDE SEQUENCE [LARGE SCALE GENOMIC DNA]</scope>
    <source>
        <strain evidence="3">F_SG_1</strain>
        <tissue evidence="3">Salivary glands</tissue>
    </source>
</reference>